<protein>
    <submittedName>
        <fullName evidence="1">Uncharacterized protein</fullName>
    </submittedName>
</protein>
<comment type="caution">
    <text evidence="1">The sequence shown here is derived from an EMBL/GenBank/DDBJ whole genome shotgun (WGS) entry which is preliminary data.</text>
</comment>
<keyword evidence="2" id="KW-1185">Reference proteome</keyword>
<dbReference type="Proteomes" id="UP000377595">
    <property type="component" value="Unassembled WGS sequence"/>
</dbReference>
<gene>
    <name evidence="1" type="ORF">Aple_073660</name>
</gene>
<dbReference type="OrthoDB" id="3541091at2"/>
<evidence type="ECO:0000313" key="1">
    <source>
        <dbReference type="EMBL" id="GES24467.1"/>
    </source>
</evidence>
<organism evidence="1 2">
    <name type="scientific">Acrocarpospora pleiomorpha</name>
    <dbReference type="NCBI Taxonomy" id="90975"/>
    <lineage>
        <taxon>Bacteria</taxon>
        <taxon>Bacillati</taxon>
        <taxon>Actinomycetota</taxon>
        <taxon>Actinomycetes</taxon>
        <taxon>Streptosporangiales</taxon>
        <taxon>Streptosporangiaceae</taxon>
        <taxon>Acrocarpospora</taxon>
    </lineage>
</organism>
<dbReference type="EMBL" id="BLAF01000052">
    <property type="protein sequence ID" value="GES24467.1"/>
    <property type="molecule type" value="Genomic_DNA"/>
</dbReference>
<reference evidence="1 2" key="1">
    <citation type="submission" date="2019-10" db="EMBL/GenBank/DDBJ databases">
        <title>Whole genome shotgun sequence of Acrocarpospora pleiomorpha NBRC 16267.</title>
        <authorList>
            <person name="Ichikawa N."/>
            <person name="Kimura A."/>
            <person name="Kitahashi Y."/>
            <person name="Komaki H."/>
            <person name="Oguchi A."/>
        </authorList>
    </citation>
    <scope>NUCLEOTIDE SEQUENCE [LARGE SCALE GENOMIC DNA]</scope>
    <source>
        <strain evidence="1 2">NBRC 16267</strain>
    </source>
</reference>
<proteinExistence type="predicted"/>
<dbReference type="RefSeq" id="WP_155349301.1">
    <property type="nucleotide sequence ID" value="NZ_BAAAHM010000040.1"/>
</dbReference>
<name>A0A5M3XT42_9ACTN</name>
<evidence type="ECO:0000313" key="2">
    <source>
        <dbReference type="Proteomes" id="UP000377595"/>
    </source>
</evidence>
<dbReference type="AlphaFoldDB" id="A0A5M3XT42"/>
<accession>A0A5M3XT42</accession>
<sequence length="110" mass="11774">MTRQGSGERARNTLADLERAFDAAVAGIDAEVDPNRAYEGATELVEAVRRLFEASAELRAHSAARLFKEEQMSLAGLADRIGVSKARAAQLIKTAKSADEKQGAATEEAK</sequence>